<keyword evidence="3" id="KW-1185">Reference proteome</keyword>
<feature type="region of interest" description="Disordered" evidence="1">
    <location>
        <begin position="1"/>
        <end position="50"/>
    </location>
</feature>
<feature type="region of interest" description="Disordered" evidence="1">
    <location>
        <begin position="75"/>
        <end position="157"/>
    </location>
</feature>
<name>A0A5N5Q8J1_9AGAM</name>
<feature type="region of interest" description="Disordered" evidence="1">
    <location>
        <begin position="249"/>
        <end position="295"/>
    </location>
</feature>
<feature type="compositionally biased region" description="Basic residues" evidence="1">
    <location>
        <begin position="267"/>
        <end position="276"/>
    </location>
</feature>
<dbReference type="Proteomes" id="UP000383932">
    <property type="component" value="Unassembled WGS sequence"/>
</dbReference>
<comment type="caution">
    <text evidence="2">The sequence shown here is derived from an EMBL/GenBank/DDBJ whole genome shotgun (WGS) entry which is preliminary data.</text>
</comment>
<feature type="compositionally biased region" description="Basic residues" evidence="1">
    <location>
        <begin position="1"/>
        <end position="13"/>
    </location>
</feature>
<feature type="compositionally biased region" description="Acidic residues" evidence="1">
    <location>
        <begin position="76"/>
        <end position="151"/>
    </location>
</feature>
<proteinExistence type="predicted"/>
<feature type="compositionally biased region" description="Polar residues" evidence="1">
    <location>
        <begin position="15"/>
        <end position="28"/>
    </location>
</feature>
<dbReference type="EMBL" id="SSOP01000839">
    <property type="protein sequence ID" value="KAB5587717.1"/>
    <property type="molecule type" value="Genomic_DNA"/>
</dbReference>
<evidence type="ECO:0000256" key="1">
    <source>
        <dbReference type="SAM" id="MobiDB-lite"/>
    </source>
</evidence>
<dbReference type="AlphaFoldDB" id="A0A5N5Q8J1"/>
<protein>
    <submittedName>
        <fullName evidence="2">Uncharacterized protein</fullName>
    </submittedName>
</protein>
<organism evidence="2 3">
    <name type="scientific">Ceratobasidium theobromae</name>
    <dbReference type="NCBI Taxonomy" id="1582974"/>
    <lineage>
        <taxon>Eukaryota</taxon>
        <taxon>Fungi</taxon>
        <taxon>Dikarya</taxon>
        <taxon>Basidiomycota</taxon>
        <taxon>Agaricomycotina</taxon>
        <taxon>Agaricomycetes</taxon>
        <taxon>Cantharellales</taxon>
        <taxon>Ceratobasidiaceae</taxon>
        <taxon>Ceratobasidium</taxon>
    </lineage>
</organism>
<evidence type="ECO:0000313" key="2">
    <source>
        <dbReference type="EMBL" id="KAB5587717.1"/>
    </source>
</evidence>
<gene>
    <name evidence="2" type="ORF">CTheo_8842</name>
</gene>
<feature type="region of interest" description="Disordered" evidence="1">
    <location>
        <begin position="359"/>
        <end position="379"/>
    </location>
</feature>
<dbReference type="OrthoDB" id="3027237at2759"/>
<accession>A0A5N5Q8J1</accession>
<reference evidence="2 3" key="1">
    <citation type="journal article" date="2019" name="Fungal Biol. Biotechnol.">
        <title>Draft genome sequence of fastidious pathogen Ceratobasidium theobromae, which causes vascular-streak dieback in Theobroma cacao.</title>
        <authorList>
            <person name="Ali S.S."/>
            <person name="Asman A."/>
            <person name="Shao J."/>
            <person name="Firmansyah A.P."/>
            <person name="Susilo A.W."/>
            <person name="Rosmana A."/>
            <person name="McMahon P."/>
            <person name="Junaid M."/>
            <person name="Guest D."/>
            <person name="Kheng T.Y."/>
            <person name="Meinhardt L.W."/>
            <person name="Bailey B.A."/>
        </authorList>
    </citation>
    <scope>NUCLEOTIDE SEQUENCE [LARGE SCALE GENOMIC DNA]</scope>
    <source>
        <strain evidence="2 3">CT2</strain>
    </source>
</reference>
<sequence>MGNTRLKQRRLPKKPQSSSQKPGRSQKITLKLPGLGKKTRESSKPQLGLNLVKYEGNHDPEVDELAGDMELFVESKEEEGGDVGEELESEEEEMEMEEEEKEEEMEEEEEEMEEEEMEEEEMEEEEEDVVVLEEEDVVVQEEEGEEEVEEEERPKPRRAVGDKNFVITFLVPKEKGLCKPFEMDANRSWFSFRNAVARMMSIKRFELSLSYRFSNAKPSAPYQTLDDSNEFGRMVKSFGEALKRSRKGKSSLSIQLKSQNEPDKPKAIVKCKKTGRKPTVTNNKDSDSNGDNGDWRIVGKLRQKYLGCAEHPETPCYLTNDGVHHPLSMSDLSTWATVISHHKATLDEPPVELKLTDRPVKPHGSLSKQPGPVAQSSVGLSTDPASLAALVAAVVAGVTQNKGTVPTQTAEEPKDTANTLDVSTLDGNLEFPSLREWLESIQDIQPRLCTYVDALEAQGLTHLNHLDNNDLTLPVLMEICAMQFVDASALLRMGCKASQEFRDMFKK</sequence>
<evidence type="ECO:0000313" key="3">
    <source>
        <dbReference type="Proteomes" id="UP000383932"/>
    </source>
</evidence>